<accession>A0ABW3VUY6</accession>
<keyword evidence="4" id="KW-1185">Reference proteome</keyword>
<organism evidence="3 4">
    <name type="scientific">Nocardioides ginsengisoli</name>
    <dbReference type="NCBI Taxonomy" id="363868"/>
    <lineage>
        <taxon>Bacteria</taxon>
        <taxon>Bacillati</taxon>
        <taxon>Actinomycetota</taxon>
        <taxon>Actinomycetes</taxon>
        <taxon>Propionibacteriales</taxon>
        <taxon>Nocardioidaceae</taxon>
        <taxon>Nocardioides</taxon>
    </lineage>
</organism>
<keyword evidence="1" id="KW-0175">Coiled coil</keyword>
<dbReference type="EMBL" id="JBHTLX010000004">
    <property type="protein sequence ID" value="MFD1246375.1"/>
    <property type="molecule type" value="Genomic_DNA"/>
</dbReference>
<feature type="coiled-coil region" evidence="1">
    <location>
        <begin position="243"/>
        <end position="305"/>
    </location>
</feature>
<feature type="domain" description="TOD1/MUCI70 glycosyltransferase-like" evidence="2">
    <location>
        <begin position="58"/>
        <end position="199"/>
    </location>
</feature>
<reference evidence="4" key="1">
    <citation type="journal article" date="2019" name="Int. J. Syst. Evol. Microbiol.">
        <title>The Global Catalogue of Microorganisms (GCM) 10K type strain sequencing project: providing services to taxonomists for standard genome sequencing and annotation.</title>
        <authorList>
            <consortium name="The Broad Institute Genomics Platform"/>
            <consortium name="The Broad Institute Genome Sequencing Center for Infectious Disease"/>
            <person name="Wu L."/>
            <person name="Ma J."/>
        </authorList>
    </citation>
    <scope>NUCLEOTIDE SEQUENCE [LARGE SCALE GENOMIC DNA]</scope>
    <source>
        <strain evidence="4">CCUG 52478</strain>
    </source>
</reference>
<dbReference type="Pfam" id="PF04765">
    <property type="entry name" value="TOD1_MUCI70"/>
    <property type="match status" value="1"/>
</dbReference>
<dbReference type="InterPro" id="IPR048354">
    <property type="entry name" value="TOD1_MUCI70_glycTrfase_dom"/>
</dbReference>
<evidence type="ECO:0000313" key="4">
    <source>
        <dbReference type="Proteomes" id="UP001597229"/>
    </source>
</evidence>
<proteinExistence type="predicted"/>
<comment type="caution">
    <text evidence="3">The sequence shown here is derived from an EMBL/GenBank/DDBJ whole genome shotgun (WGS) entry which is preliminary data.</text>
</comment>
<sequence length="319" mass="36631">MPPRPTRAVYTALIGSYELLQEQPVARTSDVPFICLTDDPALTSETWEVRLVEPAFAMDSVRSSRVLKVLGGGLDDYDETLWVDSRIVLQADPHEILDAMLAEGDLGFLLHSFRDSVLTEFDVCARSGLDEPGRIYEQLMHYAETRPETLDEVPLWGAIIARRWTPDVHRAMRSWIDHILRYSRRDQLSSRYVLADFDRLTTFAIDNLDSPWHHWVDESLIGRNTKIRVSAYRTAIRAPLAELAEARTTIARLEGELAASRQARTELDEQVGRLRERVERLKAKVDRHRAREARLRARLAAAEETVEPRPRRASGLRRR</sequence>
<evidence type="ECO:0000313" key="3">
    <source>
        <dbReference type="EMBL" id="MFD1246375.1"/>
    </source>
</evidence>
<dbReference type="Gene3D" id="1.10.287.1490">
    <property type="match status" value="1"/>
</dbReference>
<dbReference type="RefSeq" id="WP_367922083.1">
    <property type="nucleotide sequence ID" value="NZ_BAABAC010000052.1"/>
</dbReference>
<name>A0ABW3VUY6_9ACTN</name>
<dbReference type="Proteomes" id="UP001597229">
    <property type="component" value="Unassembled WGS sequence"/>
</dbReference>
<evidence type="ECO:0000256" key="1">
    <source>
        <dbReference type="SAM" id="Coils"/>
    </source>
</evidence>
<evidence type="ECO:0000259" key="2">
    <source>
        <dbReference type="Pfam" id="PF04765"/>
    </source>
</evidence>
<gene>
    <name evidence="3" type="ORF">ACFQ3F_01110</name>
</gene>
<protein>
    <submittedName>
        <fullName evidence="3">Glycosyltransferase domain-containing protein</fullName>
    </submittedName>
</protein>